<evidence type="ECO:0000256" key="1">
    <source>
        <dbReference type="ARBA" id="ARBA00022801"/>
    </source>
</evidence>
<keyword evidence="1 3" id="KW-0378">Hydrolase</keyword>
<dbReference type="GO" id="GO:0016787">
    <property type="term" value="F:hydrolase activity"/>
    <property type="evidence" value="ECO:0007669"/>
    <property type="project" value="UniProtKB-KW"/>
</dbReference>
<dbReference type="Pfam" id="PF12706">
    <property type="entry name" value="Lactamase_B_2"/>
    <property type="match status" value="1"/>
</dbReference>
<dbReference type="PANTHER" id="PTHR43546:SF3">
    <property type="entry name" value="UPF0173 METAL-DEPENDENT HYDROLASE MJ1163"/>
    <property type="match status" value="1"/>
</dbReference>
<dbReference type="InterPro" id="IPR022877">
    <property type="entry name" value="UPF0173"/>
</dbReference>
<dbReference type="SUPFAM" id="SSF56281">
    <property type="entry name" value="Metallo-hydrolase/oxidoreductase"/>
    <property type="match status" value="1"/>
</dbReference>
<protein>
    <submittedName>
        <fullName evidence="3">Metal-dependent hydrolase</fullName>
    </submittedName>
</protein>
<proteinExistence type="inferred from homology"/>
<accession>A0A068FS76</accession>
<dbReference type="AlphaFoldDB" id="A0A068FS76"/>
<dbReference type="EMBL" id="KJ769135">
    <property type="protein sequence ID" value="AID69669.1"/>
    <property type="molecule type" value="Genomic_DNA"/>
</dbReference>
<dbReference type="NCBIfam" id="NF001911">
    <property type="entry name" value="PRK00685.1"/>
    <property type="match status" value="1"/>
</dbReference>
<evidence type="ECO:0000259" key="2">
    <source>
        <dbReference type="SMART" id="SM00849"/>
    </source>
</evidence>
<dbReference type="InterPro" id="IPR036866">
    <property type="entry name" value="RibonucZ/Hydroxyglut_hydro"/>
</dbReference>
<feature type="domain" description="Metallo-beta-lactamase" evidence="2">
    <location>
        <begin position="7"/>
        <end position="199"/>
    </location>
</feature>
<dbReference type="PANTHER" id="PTHR43546">
    <property type="entry name" value="UPF0173 METAL-DEPENDENT HYDROLASE MJ1163-RELATED"/>
    <property type="match status" value="1"/>
</dbReference>
<reference evidence="3" key="1">
    <citation type="submission" date="2014-04" db="EMBL/GenBank/DDBJ databases">
        <authorList>
            <person name="Felczykowska A."/>
            <person name="Dydecka A."/>
            <person name="Bohdanowicz M."/>
            <person name="Gasior T."/>
            <person name="Sobon M."/>
            <person name="Kobos J."/>
            <person name="Bloch S."/>
            <person name="Nejman-Falenczyk B."/>
            <person name="Wegrzyn G."/>
        </authorList>
    </citation>
    <scope>NUCLEOTIDE SEQUENCE</scope>
</reference>
<dbReference type="CDD" id="cd06262">
    <property type="entry name" value="metallo-hydrolase-like_MBL-fold"/>
    <property type="match status" value="1"/>
</dbReference>
<evidence type="ECO:0000313" key="3">
    <source>
        <dbReference type="EMBL" id="AID69669.1"/>
    </source>
</evidence>
<dbReference type="Gene3D" id="3.60.15.10">
    <property type="entry name" value="Ribonuclease Z/Hydroxyacylglutathione hydrolase-like"/>
    <property type="match status" value="1"/>
</dbReference>
<dbReference type="InterPro" id="IPR001279">
    <property type="entry name" value="Metallo-B-lactamas"/>
</dbReference>
<organism evidence="3">
    <name type="scientific">uncultured organism</name>
    <dbReference type="NCBI Taxonomy" id="155900"/>
    <lineage>
        <taxon>unclassified sequences</taxon>
        <taxon>environmental samples</taxon>
    </lineage>
</organism>
<dbReference type="SMART" id="SM00849">
    <property type="entry name" value="Lactamase_B"/>
    <property type="match status" value="1"/>
</dbReference>
<dbReference type="InterPro" id="IPR050114">
    <property type="entry name" value="UPF0173_UPF0282_UlaG_hydrolase"/>
</dbReference>
<sequence>MKITWLGHSAFRIETGPSIILIDPFLNGNPSFSGQDIKEVTRGVTHVLLTHGHGDHVGDAAQIAHETGATVVANADLASWLGRHHKVDRIEPGNTGGTIATGNFSVTFVNALHSSASITQDGVSHSLGNANGLVLHFPDDPSVFAMGDTDIFSDMALINELHKPEIGLVPIGDRFTMGGAVAALACRRYFSFAKVLPCHYGTFPIIDQSADAFVEAMEEDARIVETPKPGGMVMIR</sequence>
<gene>
    <name evidence="3" type="primary">medH</name>
</gene>
<name>A0A068FS76_9ZZZZ</name>
<dbReference type="HAMAP" id="MF_00457">
    <property type="entry name" value="UPF0173"/>
    <property type="match status" value="1"/>
</dbReference>